<proteinExistence type="predicted"/>
<accession>A0A0A8ZCK5</accession>
<reference evidence="1" key="1">
    <citation type="submission" date="2014-09" db="EMBL/GenBank/DDBJ databases">
        <authorList>
            <person name="Magalhaes I.L.F."/>
            <person name="Oliveira U."/>
            <person name="Santos F.R."/>
            <person name="Vidigal T.H.D.A."/>
            <person name="Brescovit A.D."/>
            <person name="Santos A.J."/>
        </authorList>
    </citation>
    <scope>NUCLEOTIDE SEQUENCE</scope>
    <source>
        <tissue evidence="1">Shoot tissue taken approximately 20 cm above the soil surface</tissue>
    </source>
</reference>
<dbReference type="AlphaFoldDB" id="A0A0A8ZCK5"/>
<protein>
    <submittedName>
        <fullName evidence="1">Uncharacterized protein</fullName>
    </submittedName>
</protein>
<name>A0A0A8ZCK5_ARUDO</name>
<evidence type="ECO:0000313" key="1">
    <source>
        <dbReference type="EMBL" id="JAD35428.1"/>
    </source>
</evidence>
<reference evidence="1" key="2">
    <citation type="journal article" date="2015" name="Data Brief">
        <title>Shoot transcriptome of the giant reed, Arundo donax.</title>
        <authorList>
            <person name="Barrero R.A."/>
            <person name="Guerrero F.D."/>
            <person name="Moolhuijzen P."/>
            <person name="Goolsby J.A."/>
            <person name="Tidwell J."/>
            <person name="Bellgard S.E."/>
            <person name="Bellgard M.I."/>
        </authorList>
    </citation>
    <scope>NUCLEOTIDE SEQUENCE</scope>
    <source>
        <tissue evidence="1">Shoot tissue taken approximately 20 cm above the soil surface</tissue>
    </source>
</reference>
<organism evidence="1">
    <name type="scientific">Arundo donax</name>
    <name type="common">Giant reed</name>
    <name type="synonym">Donax arundinaceus</name>
    <dbReference type="NCBI Taxonomy" id="35708"/>
    <lineage>
        <taxon>Eukaryota</taxon>
        <taxon>Viridiplantae</taxon>
        <taxon>Streptophyta</taxon>
        <taxon>Embryophyta</taxon>
        <taxon>Tracheophyta</taxon>
        <taxon>Spermatophyta</taxon>
        <taxon>Magnoliopsida</taxon>
        <taxon>Liliopsida</taxon>
        <taxon>Poales</taxon>
        <taxon>Poaceae</taxon>
        <taxon>PACMAD clade</taxon>
        <taxon>Arundinoideae</taxon>
        <taxon>Arundineae</taxon>
        <taxon>Arundo</taxon>
    </lineage>
</organism>
<dbReference type="EMBL" id="GBRH01262467">
    <property type="protein sequence ID" value="JAD35428.1"/>
    <property type="molecule type" value="Transcribed_RNA"/>
</dbReference>
<sequence>MLKNTHLFVDLSKTWPYPYGNWPIQPGPGRDYLNRTVILQIIHSNISVIILVAH</sequence>